<sequence>MASGVCALCKQDSELMESHIIPKFIGKWLKETSATGYLRSAVNVNRRAQDLKKTPLLCNSCEQIFSANEKLFAENIFKPFQDGHTKFDYDEWLIQFIISLSWRVGTMERIDPKNDMSDQLRHELDIALDTWGEYLLGRSREFGNYKHHMFFLDRLESVPAGEPIPDHTNAYFLRTVDATVVNNENTVFVYSKIPGIFFVSHIIPNNMTGWKSTRIHRGGRVKIPQSCAAPGVGDFLKHRVEFVNSFVSHMSDDQRQKIVDAVSKDPDRLERSRSLDVLKADQQLRDHNKNNKDN</sequence>
<name>A0ABX3EXR5_9BACL</name>
<gene>
    <name evidence="2" type="ORF">A3844_01570</name>
</gene>
<evidence type="ECO:0008006" key="4">
    <source>
        <dbReference type="Google" id="ProtNLM"/>
    </source>
</evidence>
<accession>A0ABX3EXR5</accession>
<reference evidence="2 3" key="1">
    <citation type="submission" date="2016-03" db="EMBL/GenBank/DDBJ databases">
        <authorList>
            <person name="Sant'Anna F.H."/>
            <person name="Ambrosini A."/>
            <person name="Souza R."/>
            <person name="Bach E."/>
            <person name="Fernandes G."/>
            <person name="Balsanelli E."/>
            <person name="Baura V.A."/>
            <person name="Souza E.M."/>
            <person name="Passaglia L."/>
        </authorList>
    </citation>
    <scope>NUCLEOTIDE SEQUENCE [LARGE SCALE GENOMIC DNA]</scope>
    <source>
        <strain evidence="2 3">P26E</strain>
    </source>
</reference>
<evidence type="ECO:0000256" key="1">
    <source>
        <dbReference type="SAM" id="MobiDB-lite"/>
    </source>
</evidence>
<protein>
    <recommendedName>
        <fullName evidence="4">HNH endonuclease</fullName>
    </recommendedName>
</protein>
<feature type="region of interest" description="Disordered" evidence="1">
    <location>
        <begin position="270"/>
        <end position="294"/>
    </location>
</feature>
<dbReference type="Proteomes" id="UP000186058">
    <property type="component" value="Unassembled WGS sequence"/>
</dbReference>
<dbReference type="EMBL" id="LVWI01000001">
    <property type="protein sequence ID" value="OKP91829.1"/>
    <property type="molecule type" value="Genomic_DNA"/>
</dbReference>
<organism evidence="2 3">
    <name type="scientific">Paenibacillus helianthi</name>
    <dbReference type="NCBI Taxonomy" id="1349432"/>
    <lineage>
        <taxon>Bacteria</taxon>
        <taxon>Bacillati</taxon>
        <taxon>Bacillota</taxon>
        <taxon>Bacilli</taxon>
        <taxon>Bacillales</taxon>
        <taxon>Paenibacillaceae</taxon>
        <taxon>Paenibacillus</taxon>
    </lineage>
</organism>
<proteinExistence type="predicted"/>
<evidence type="ECO:0000313" key="3">
    <source>
        <dbReference type="Proteomes" id="UP000186058"/>
    </source>
</evidence>
<keyword evidence="3" id="KW-1185">Reference proteome</keyword>
<dbReference type="RefSeq" id="WP_074106377.1">
    <property type="nucleotide sequence ID" value="NZ_LVWI01000001.1"/>
</dbReference>
<comment type="caution">
    <text evidence="2">The sequence shown here is derived from an EMBL/GenBank/DDBJ whole genome shotgun (WGS) entry which is preliminary data.</text>
</comment>
<evidence type="ECO:0000313" key="2">
    <source>
        <dbReference type="EMBL" id="OKP91829.1"/>
    </source>
</evidence>